<evidence type="ECO:0000313" key="2">
    <source>
        <dbReference type="Proteomes" id="UP001164706"/>
    </source>
</evidence>
<dbReference type="RefSeq" id="WP_267781812.1">
    <property type="nucleotide sequence ID" value="NZ_CP113089.1"/>
</dbReference>
<dbReference type="AlphaFoldDB" id="A0A9E8SBX3"/>
<dbReference type="Proteomes" id="UP001164706">
    <property type="component" value="Chromosome"/>
</dbReference>
<proteinExistence type="predicted"/>
<dbReference type="InterPro" id="IPR023393">
    <property type="entry name" value="START-like_dom_sf"/>
</dbReference>
<sequence length="160" mass="17448">MTTTTRATESVESSPFRVSITTSILIDAPQAAVWSVLTDTAAYPQWNSFIRRWEGALAPGARQHVRIEPTTTSGQSFRPRIIDLQPGRELTWLGRVGLPGVLDGRHRFVVEPLGEGRSRLVQSEVLSGALVPLLRRMLTVATPAAFSRMNAELAARATAA</sequence>
<dbReference type="PANTHER" id="PTHR36166:SF1">
    <property type="entry name" value="SRPBCC DOMAIN-CONTAINING PROTEIN"/>
    <property type="match status" value="1"/>
</dbReference>
<dbReference type="EMBL" id="CP113089">
    <property type="protein sequence ID" value="WAB81997.1"/>
    <property type="molecule type" value="Genomic_DNA"/>
</dbReference>
<dbReference type="PANTHER" id="PTHR36166">
    <property type="entry name" value="CHROMOSOME 9, WHOLE GENOME SHOTGUN SEQUENCE"/>
    <property type="match status" value="1"/>
</dbReference>
<gene>
    <name evidence="1" type="ORF">OVN18_02990</name>
</gene>
<dbReference type="Gene3D" id="3.30.530.20">
    <property type="match status" value="1"/>
</dbReference>
<protein>
    <submittedName>
        <fullName evidence="1">SRPBCC domain-containing protein</fullName>
    </submittedName>
</protein>
<dbReference type="CDD" id="cd07822">
    <property type="entry name" value="SRPBCC_4"/>
    <property type="match status" value="1"/>
</dbReference>
<dbReference type="KEGG" id="mdb:OVN18_02990"/>
<accession>A0A9E8SBX3</accession>
<dbReference type="InterPro" id="IPR019587">
    <property type="entry name" value="Polyketide_cyclase/dehydratase"/>
</dbReference>
<dbReference type="Pfam" id="PF10604">
    <property type="entry name" value="Polyketide_cyc2"/>
    <property type="match status" value="1"/>
</dbReference>
<reference evidence="1" key="1">
    <citation type="submission" date="2022-11" db="EMBL/GenBank/DDBJ databases">
        <title>Description of Microcella daejonensis nov. sp, isolated from riverside soil.</title>
        <authorList>
            <person name="Molina K.M."/>
            <person name="Kim S.B."/>
        </authorList>
    </citation>
    <scope>NUCLEOTIDE SEQUENCE</scope>
    <source>
        <strain evidence="1">MMS21-STM12</strain>
    </source>
</reference>
<dbReference type="SUPFAM" id="SSF55961">
    <property type="entry name" value="Bet v1-like"/>
    <property type="match status" value="1"/>
</dbReference>
<keyword evidence="2" id="KW-1185">Reference proteome</keyword>
<name>A0A9E8SBX3_9MICO</name>
<organism evidence="1 2">
    <name type="scientific">Microcella daejeonensis</name>
    <dbReference type="NCBI Taxonomy" id="2994971"/>
    <lineage>
        <taxon>Bacteria</taxon>
        <taxon>Bacillati</taxon>
        <taxon>Actinomycetota</taxon>
        <taxon>Actinomycetes</taxon>
        <taxon>Micrococcales</taxon>
        <taxon>Microbacteriaceae</taxon>
        <taxon>Microcella</taxon>
    </lineage>
</organism>
<evidence type="ECO:0000313" key="1">
    <source>
        <dbReference type="EMBL" id="WAB81997.1"/>
    </source>
</evidence>